<feature type="transmembrane region" description="Helical" evidence="1">
    <location>
        <begin position="61"/>
        <end position="84"/>
    </location>
</feature>
<protein>
    <submittedName>
        <fullName evidence="2">Uncharacterized protein</fullName>
    </submittedName>
</protein>
<sequence>MTRMIELAGPWWRVCSFSMWIASEMPQLRQVGRLRSLDVYGMNDAIRSLFFSICSDVIGSISYVAVSFASAIPISVLLAGRSYTIHLRIARRRKLHVSRSRITNVCPITRT</sequence>
<name>A0A2M4DH92_ANODA</name>
<keyword evidence="1" id="KW-0812">Transmembrane</keyword>
<evidence type="ECO:0000313" key="2">
    <source>
        <dbReference type="EMBL" id="MBW76518.1"/>
    </source>
</evidence>
<reference evidence="2" key="1">
    <citation type="submission" date="2018-01" db="EMBL/GenBank/DDBJ databases">
        <title>An insight into the sialome of Amazonian anophelines.</title>
        <authorList>
            <person name="Ribeiro J.M."/>
            <person name="Scarpassa V."/>
            <person name="Calvo E."/>
        </authorList>
    </citation>
    <scope>NUCLEOTIDE SEQUENCE</scope>
</reference>
<keyword evidence="1" id="KW-0472">Membrane</keyword>
<dbReference type="AlphaFoldDB" id="A0A2M4DH92"/>
<dbReference type="EMBL" id="GGFL01012340">
    <property type="protein sequence ID" value="MBW76518.1"/>
    <property type="molecule type" value="Transcribed_RNA"/>
</dbReference>
<keyword evidence="1" id="KW-1133">Transmembrane helix</keyword>
<evidence type="ECO:0000256" key="1">
    <source>
        <dbReference type="SAM" id="Phobius"/>
    </source>
</evidence>
<organism evidence="2">
    <name type="scientific">Anopheles darlingi</name>
    <name type="common">Mosquito</name>
    <dbReference type="NCBI Taxonomy" id="43151"/>
    <lineage>
        <taxon>Eukaryota</taxon>
        <taxon>Metazoa</taxon>
        <taxon>Ecdysozoa</taxon>
        <taxon>Arthropoda</taxon>
        <taxon>Hexapoda</taxon>
        <taxon>Insecta</taxon>
        <taxon>Pterygota</taxon>
        <taxon>Neoptera</taxon>
        <taxon>Endopterygota</taxon>
        <taxon>Diptera</taxon>
        <taxon>Nematocera</taxon>
        <taxon>Culicoidea</taxon>
        <taxon>Culicidae</taxon>
        <taxon>Anophelinae</taxon>
        <taxon>Anopheles</taxon>
    </lineage>
</organism>
<proteinExistence type="predicted"/>
<accession>A0A2M4DH92</accession>